<feature type="compositionally biased region" description="Basic and acidic residues" evidence="1">
    <location>
        <begin position="43"/>
        <end position="52"/>
    </location>
</feature>
<evidence type="ECO:0000313" key="3">
    <source>
        <dbReference type="Proteomes" id="UP000002149"/>
    </source>
</evidence>
<keyword evidence="3" id="KW-1185">Reference proteome</keyword>
<proteinExistence type="predicted"/>
<evidence type="ECO:0000256" key="1">
    <source>
        <dbReference type="SAM" id="MobiDB-lite"/>
    </source>
</evidence>
<dbReference type="OMA" id="WANGMGR"/>
<evidence type="ECO:0000313" key="2">
    <source>
        <dbReference type="EMBL" id="AAW47085.1"/>
    </source>
</evidence>
<feature type="compositionally biased region" description="Basic and acidic residues" evidence="1">
    <location>
        <begin position="92"/>
        <end position="115"/>
    </location>
</feature>
<dbReference type="RefSeq" id="XP_568602.1">
    <property type="nucleotide sequence ID" value="XM_568602.2"/>
</dbReference>
<feature type="region of interest" description="Disordered" evidence="1">
    <location>
        <begin position="1"/>
        <end position="115"/>
    </location>
</feature>
<sequence>MSLSPVAAVPILPQEQPSASTSAREQDDTWLKPLWEYSFPPVADDKRLDKEGSGQAPQQAQTSSPGPSSVGNVSPRTKATSGLAFKKRRRSKGDPAREGERSNRRRGENKEKRIMERCRGAPSWLTGKTNAIHPPPSSSFTGLSAPIIYPPQIPIPPSSHRATKPPFPVQQTNHVGLYDRRGSMPSSFTQSTLGIIGPMESYGTGMTRTQSWGGPDTPTSSVLATASDYSGVRMSDDITRRRASEPHTTMLGVTFKSNCYTNSSQASMGLLDTQSMGRNRETSRDRSVGGDWPGQNSGVWANGMGRSSPLPTVTEPQQLNSSYPAWLLMNTDAANCQDGSVHSFGPLTPSSIQTDLQTFTSSTSYPPPPTTSFSPGPTYVPEPMNIQMHSSGFSSGHCFSHWQPDPAPSIHIYNLDGCESYPSYFNGMNGPAHPQTDHAYQHQVLNYDRVAFRRRLCDDVEAEEPVERR</sequence>
<dbReference type="EMBL" id="AE017356">
    <property type="protein sequence ID" value="AAW47085.1"/>
    <property type="molecule type" value="Genomic_DNA"/>
</dbReference>
<dbReference type="HOGENOM" id="CLU_658168_0_0_1"/>
<organism evidence="2 3">
    <name type="scientific">Cryptococcus deneoformans (strain JEC21 / ATCC MYA-565)</name>
    <name type="common">Cryptococcus neoformans var. neoformans serotype D</name>
    <dbReference type="NCBI Taxonomy" id="214684"/>
    <lineage>
        <taxon>Eukaryota</taxon>
        <taxon>Fungi</taxon>
        <taxon>Dikarya</taxon>
        <taxon>Basidiomycota</taxon>
        <taxon>Agaricomycotina</taxon>
        <taxon>Tremellomycetes</taxon>
        <taxon>Tremellales</taxon>
        <taxon>Cryptococcaceae</taxon>
        <taxon>Cryptococcus</taxon>
        <taxon>Cryptococcus neoformans species complex</taxon>
    </lineage>
</organism>
<gene>
    <name evidence="2" type="ordered locus">CNN00670</name>
</gene>
<protein>
    <submittedName>
        <fullName evidence="2">Expressed protein</fullName>
    </submittedName>
</protein>
<dbReference type="AlphaFoldDB" id="Q5K791"/>
<name>Q5K791_CRYD1</name>
<feature type="compositionally biased region" description="Low complexity" evidence="1">
    <location>
        <begin position="63"/>
        <end position="75"/>
    </location>
</feature>
<reference evidence="2 3" key="1">
    <citation type="journal article" date="2005" name="Science">
        <title>The genome of the basidiomycetous yeast and human pathogen Cryptococcus neoformans.</title>
        <authorList>
            <person name="Loftus B.J."/>
            <person name="Fung E."/>
            <person name="Roncaglia P."/>
            <person name="Rowley D."/>
            <person name="Amedeo P."/>
            <person name="Bruno D."/>
            <person name="Vamathevan J."/>
            <person name="Miranda M."/>
            <person name="Anderson I.J."/>
            <person name="Fraser J.A."/>
            <person name="Allen J.E."/>
            <person name="Bosdet I.E."/>
            <person name="Brent M.R."/>
            <person name="Chiu R."/>
            <person name="Doering T.L."/>
            <person name="Donlin M.J."/>
            <person name="D'Souza C.A."/>
            <person name="Fox D.S."/>
            <person name="Grinberg V."/>
            <person name="Fu J."/>
            <person name="Fukushima M."/>
            <person name="Haas B.J."/>
            <person name="Huang J.C."/>
            <person name="Janbon G."/>
            <person name="Jones S.J."/>
            <person name="Koo H.L."/>
            <person name="Krzywinski M.I."/>
            <person name="Kwon-Chung J.K."/>
            <person name="Lengeler K.B."/>
            <person name="Maiti R."/>
            <person name="Marra M.A."/>
            <person name="Marra R.E."/>
            <person name="Mathewson C.A."/>
            <person name="Mitchell T.G."/>
            <person name="Pertea M."/>
            <person name="Riggs F.R."/>
            <person name="Salzberg S.L."/>
            <person name="Schein J.E."/>
            <person name="Shvartsbeyn A."/>
            <person name="Shin H."/>
            <person name="Shumway M."/>
            <person name="Specht C.A."/>
            <person name="Suh B.B."/>
            <person name="Tenney A."/>
            <person name="Utterback T.R."/>
            <person name="Wickes B.L."/>
            <person name="Wortman J.R."/>
            <person name="Wye N.H."/>
            <person name="Kronstad J.W."/>
            <person name="Lodge J.K."/>
            <person name="Heitman J."/>
            <person name="Davis R.W."/>
            <person name="Fraser C.M."/>
            <person name="Hyman R.W."/>
        </authorList>
    </citation>
    <scope>NUCLEOTIDE SEQUENCE [LARGE SCALE GENOMIC DNA]</scope>
    <source>
        <strain evidence="3">JEC21 / ATCC MYA-565</strain>
    </source>
</reference>
<dbReference type="KEGG" id="cne:CNN00670"/>
<dbReference type="VEuPathDB" id="FungiDB:CNN00670"/>
<feature type="region of interest" description="Disordered" evidence="1">
    <location>
        <begin position="275"/>
        <end position="315"/>
    </location>
</feature>
<dbReference type="PaxDb" id="214684-Q5K791"/>
<dbReference type="Proteomes" id="UP000002149">
    <property type="component" value="Chromosome 14"/>
</dbReference>
<accession>Q5K791</accession>
<dbReference type="InParanoid" id="Q5K791"/>
<dbReference type="OrthoDB" id="2574868at2759"/>
<feature type="compositionally biased region" description="Basic and acidic residues" evidence="1">
    <location>
        <begin position="278"/>
        <end position="288"/>
    </location>
</feature>
<dbReference type="GeneID" id="3255354"/>